<organism evidence="3 4">
    <name type="scientific">Citrus x changshan-huyou</name>
    <dbReference type="NCBI Taxonomy" id="2935761"/>
    <lineage>
        <taxon>Eukaryota</taxon>
        <taxon>Viridiplantae</taxon>
        <taxon>Streptophyta</taxon>
        <taxon>Embryophyta</taxon>
        <taxon>Tracheophyta</taxon>
        <taxon>Spermatophyta</taxon>
        <taxon>Magnoliopsida</taxon>
        <taxon>eudicotyledons</taxon>
        <taxon>Gunneridae</taxon>
        <taxon>Pentapetalae</taxon>
        <taxon>rosids</taxon>
        <taxon>malvids</taxon>
        <taxon>Sapindales</taxon>
        <taxon>Rutaceae</taxon>
        <taxon>Aurantioideae</taxon>
        <taxon>Citrus</taxon>
    </lineage>
</organism>
<dbReference type="Pfam" id="PF14576">
    <property type="entry name" value="SEO_N"/>
    <property type="match status" value="1"/>
</dbReference>
<comment type="caution">
    <text evidence="3">The sequence shown here is derived from an EMBL/GenBank/DDBJ whole genome shotgun (WGS) entry which is preliminary data.</text>
</comment>
<proteinExistence type="predicted"/>
<sequence length="717" mass="82071">MATSIVPYRMQPVGRERHMFATSDDNAMLRQVQATHAPDGREFNVKPLLYIIEDIFQRAAPSFPGFIQETQAQLDVLDDKAFQSGFFDMLDLLSSTINRISCEISCKCSGGGDAHATTLGIFNIVTSYSWDAKVVLALAAFALNYGEFWVVAQLFPVNPLAKSVALLKQLPEILERADTLKPRFETLGNLIKAMLDLTKCIVEVKELPSDYITPDAPEMAAVTAHIPTAVYWIIRSIVACAGQILGLIGMGHEYVLHILIPYRWYIISTTETWELSSLAHKINSIYNHLLQQLKLCHQLIEEKRQIESYQALVRLMETIHIDNMKVLNRLLIHTKDDQLPLVECPTKRKVSIDVLRRKSVLLLVSDLDVSNEELFLLDQMYRESRQLSSRTESQYEVVWLPIVDRSTPWTAAKEGKFEALQYMMPWFSVHHPSAIDPAVIRYAKEKWDFRKKPILVVLDPQGRVVNQNALHMMWIWGSVAFPFSVAREEALWKEETWRIDLLADSVDPVIPTWIMEQKHICLYGGEDLEWVRKFTALMGAVARAAGIALEMLYVGKSNPKEKARRIISTISVEKLSHTLPDPTLIWFFWVRLESMWHSKMKFGTKVQQDPIMQEIVTMLSFDGSDQGWAVISRGPHMAKAKDETILKCLTEYTTWEPNVPEKSFVVAMNDYLNENRTPYHCNRLILPGEAGRIPEKVVCAECGRRMEEFIMYRCCTD</sequence>
<evidence type="ECO:0000259" key="2">
    <source>
        <dbReference type="Pfam" id="PF14577"/>
    </source>
</evidence>
<evidence type="ECO:0000259" key="1">
    <source>
        <dbReference type="Pfam" id="PF14576"/>
    </source>
</evidence>
<dbReference type="Proteomes" id="UP001428341">
    <property type="component" value="Unassembled WGS sequence"/>
</dbReference>
<dbReference type="PANTHER" id="PTHR33232">
    <property type="entry name" value="PROTEIN SIEVE ELEMENT OCCLUSION B-LIKE"/>
    <property type="match status" value="1"/>
</dbReference>
<keyword evidence="4" id="KW-1185">Reference proteome</keyword>
<dbReference type="InterPro" id="IPR039299">
    <property type="entry name" value="SEOA"/>
</dbReference>
<feature type="domain" description="Sieve element occlusion N-terminal" evidence="1">
    <location>
        <begin position="23"/>
        <end position="320"/>
    </location>
</feature>
<evidence type="ECO:0000313" key="4">
    <source>
        <dbReference type="Proteomes" id="UP001428341"/>
    </source>
</evidence>
<dbReference type="GO" id="GO:0010088">
    <property type="term" value="P:phloem development"/>
    <property type="evidence" value="ECO:0007669"/>
    <property type="project" value="InterPro"/>
</dbReference>
<protein>
    <recommendedName>
        <fullName evidence="5">Protein SIEVE ELEMENT OCCLUSION B-like</fullName>
    </recommendedName>
</protein>
<dbReference type="InterPro" id="IPR027944">
    <property type="entry name" value="SEO_C"/>
</dbReference>
<dbReference type="PANTHER" id="PTHR33232:SF20">
    <property type="entry name" value="PROTEIN SIEVE ELEMENT OCCLUSION B-LIKE"/>
    <property type="match status" value="1"/>
</dbReference>
<evidence type="ECO:0000313" key="3">
    <source>
        <dbReference type="EMBL" id="KAK9188810.1"/>
    </source>
</evidence>
<dbReference type="Pfam" id="PF14577">
    <property type="entry name" value="SEO_C"/>
    <property type="match status" value="1"/>
</dbReference>
<gene>
    <name evidence="3" type="ORF">WN944_020215</name>
</gene>
<dbReference type="EMBL" id="JBCGBO010000007">
    <property type="protein sequence ID" value="KAK9188810.1"/>
    <property type="molecule type" value="Genomic_DNA"/>
</dbReference>
<dbReference type="InterPro" id="IPR027942">
    <property type="entry name" value="SEO_N"/>
</dbReference>
<feature type="domain" description="Sieve element occlusion C-terminal" evidence="2">
    <location>
        <begin position="487"/>
        <end position="716"/>
    </location>
</feature>
<name>A0AAP0QFV9_9ROSI</name>
<dbReference type="AlphaFoldDB" id="A0AAP0QFV9"/>
<reference evidence="3 4" key="1">
    <citation type="submission" date="2024-05" db="EMBL/GenBank/DDBJ databases">
        <title>Haplotype-resolved chromosome-level genome assembly of Huyou (Citrus changshanensis).</title>
        <authorList>
            <person name="Miao C."/>
            <person name="Chen W."/>
            <person name="Wu Y."/>
            <person name="Wang L."/>
            <person name="Zhao S."/>
            <person name="Grierson D."/>
            <person name="Xu C."/>
            <person name="Chen K."/>
        </authorList>
    </citation>
    <scope>NUCLEOTIDE SEQUENCE [LARGE SCALE GENOMIC DNA]</scope>
    <source>
        <strain evidence="3">01-14</strain>
        <tissue evidence="3">Leaf</tissue>
    </source>
</reference>
<accession>A0AAP0QFV9</accession>
<evidence type="ECO:0008006" key="5">
    <source>
        <dbReference type="Google" id="ProtNLM"/>
    </source>
</evidence>